<sequence length="319" mass="35412">MIEGLVEQFATLEDPRCPGKIEHRLVDILVIAVCAVVAEAETFEDIALYGRCKEAWLCGFLDLPGGIPSHDTFRRVFMLIDPDAFERCFLNWARAVFRTQGDDEPAEPEQIAVDGKLVRHSFDRRHGRSPLHLVSAYATGRGLVLAQHAVDHKGGEPAALPVVLEGLHLDGCLVSLDALSCRREVADHILSRGAYYLLTLKANQSKIHDEVRTWFAGNAFAHAADLRPCADAFDDTHGRLVRRRVFACPDAGCFTTLRGWPGLTTVLASETIRADRHVNPHLHRCRGTDRRPADVHRRGRGGVVDRGSRRVRGSLVQGR</sequence>
<dbReference type="Proteomes" id="UP000008070">
    <property type="component" value="Plasmid p1METDI"/>
</dbReference>
<gene>
    <name evidence="3" type="ORF">METD_P1METDI0059</name>
</gene>
<dbReference type="PANTHER" id="PTHR30298">
    <property type="entry name" value="H REPEAT-ASSOCIATED PREDICTED TRANSPOSASE"/>
    <property type="match status" value="1"/>
</dbReference>
<accession>C7CN18</accession>
<proteinExistence type="predicted"/>
<dbReference type="InterPro" id="IPR047647">
    <property type="entry name" value="ISAs1_transpos"/>
</dbReference>
<evidence type="ECO:0000313" key="3">
    <source>
        <dbReference type="EMBL" id="CAX17048.1"/>
    </source>
</evidence>
<dbReference type="NCBIfam" id="NF033564">
    <property type="entry name" value="transpos_ISAs1"/>
    <property type="match status" value="1"/>
</dbReference>
<dbReference type="AlphaFoldDB" id="C7CN18"/>
<dbReference type="GO" id="GO:0006313">
    <property type="term" value="P:DNA transposition"/>
    <property type="evidence" value="ECO:0007669"/>
    <property type="project" value="InterPro"/>
</dbReference>
<feature type="domain" description="H repeat-associated protein N-terminal" evidence="2">
    <location>
        <begin position="7"/>
        <end position="93"/>
    </location>
</feature>
<evidence type="ECO:0000259" key="1">
    <source>
        <dbReference type="Pfam" id="PF01609"/>
    </source>
</evidence>
<feature type="domain" description="Transposase IS4-like" evidence="1">
    <location>
        <begin position="107"/>
        <end position="237"/>
    </location>
</feature>
<dbReference type="KEGG" id="mdi:p1METDI0059"/>
<dbReference type="InterPro" id="IPR002559">
    <property type="entry name" value="Transposase_11"/>
</dbReference>
<dbReference type="HOGENOM" id="CLU_046404_0_1_5"/>
<dbReference type="InterPro" id="IPR032806">
    <property type="entry name" value="YbfD_N"/>
</dbReference>
<dbReference type="Pfam" id="PF13808">
    <property type="entry name" value="DDE_Tnp_1_assoc"/>
    <property type="match status" value="1"/>
</dbReference>
<dbReference type="RefSeq" id="WP_012778795.1">
    <property type="nucleotide sequence ID" value="NC_012987.1"/>
</dbReference>
<evidence type="ECO:0000313" key="4">
    <source>
        <dbReference type="Proteomes" id="UP000008070"/>
    </source>
</evidence>
<dbReference type="GeneID" id="72992653"/>
<dbReference type="Pfam" id="PF01609">
    <property type="entry name" value="DDE_Tnp_1"/>
    <property type="match status" value="1"/>
</dbReference>
<organism evidence="3 4">
    <name type="scientific">Methylorubrum extorquens (strain DSM 6343 / CIP 106787 / DM4)</name>
    <name type="common">Methylobacterium extorquens</name>
    <dbReference type="NCBI Taxonomy" id="661410"/>
    <lineage>
        <taxon>Bacteria</taxon>
        <taxon>Pseudomonadati</taxon>
        <taxon>Pseudomonadota</taxon>
        <taxon>Alphaproteobacteria</taxon>
        <taxon>Hyphomicrobiales</taxon>
        <taxon>Methylobacteriaceae</taxon>
        <taxon>Methylorubrum</taxon>
    </lineage>
</organism>
<dbReference type="PANTHER" id="PTHR30298:SF0">
    <property type="entry name" value="PROTEIN YBFL-RELATED"/>
    <property type="match status" value="1"/>
</dbReference>
<dbReference type="GO" id="GO:0003677">
    <property type="term" value="F:DNA binding"/>
    <property type="evidence" value="ECO:0007669"/>
    <property type="project" value="InterPro"/>
</dbReference>
<evidence type="ECO:0008006" key="5">
    <source>
        <dbReference type="Google" id="ProtNLM"/>
    </source>
</evidence>
<reference evidence="4" key="1">
    <citation type="journal article" date="2009" name="PLoS ONE">
        <title>Methylobacterium genome sequences: a reference blueprint to investigate microbial metabolism of C1 compounds from natural and industrial sources.</title>
        <authorList>
            <person name="Vuilleumier S."/>
            <person name="Chistoserdova L."/>
            <person name="Lee M.-C."/>
            <person name="Bringel F."/>
            <person name="Lajus A."/>
            <person name="Zhou Y."/>
            <person name="Gourion B."/>
            <person name="Barbe V."/>
            <person name="Chang J."/>
            <person name="Cruveiller S."/>
            <person name="Dossat C."/>
            <person name="Gillett W."/>
            <person name="Gruffaz C."/>
            <person name="Haugen E."/>
            <person name="Hourcade E."/>
            <person name="Levy R."/>
            <person name="Mangenot S."/>
            <person name="Muller E."/>
            <person name="Nadalig T."/>
            <person name="Pagni M."/>
            <person name="Penny C."/>
            <person name="Peyraud R."/>
            <person name="Robinson D.G."/>
            <person name="Roche D."/>
            <person name="Rouy Z."/>
            <person name="Saenampechek C."/>
            <person name="Salvignol G."/>
            <person name="Vallenet D."/>
            <person name="Wu Z."/>
            <person name="Marx C.J."/>
            <person name="Vorholt J.A."/>
            <person name="Olson M.V."/>
            <person name="Kaul R."/>
            <person name="Weissenbach J."/>
            <person name="Medigue C."/>
            <person name="Lidstrom M.E."/>
        </authorList>
    </citation>
    <scope>NUCLEOTIDE SEQUENCE [LARGE SCALE GENOMIC DNA]</scope>
    <source>
        <strain evidence="4">DSM 6343 / CIP 106787 / DM4</strain>
        <plasmid evidence="4">p1METDI</plasmid>
    </source>
</reference>
<geneLocation type="plasmid" evidence="3 4">
    <name>p1METDI</name>
</geneLocation>
<dbReference type="EMBL" id="FP103043">
    <property type="protein sequence ID" value="CAX17048.1"/>
    <property type="molecule type" value="Genomic_DNA"/>
</dbReference>
<keyword evidence="3" id="KW-0614">Plasmid</keyword>
<dbReference type="InterPro" id="IPR051698">
    <property type="entry name" value="Transposase_11-like"/>
</dbReference>
<name>C7CN18_METED</name>
<evidence type="ECO:0000259" key="2">
    <source>
        <dbReference type="Pfam" id="PF13808"/>
    </source>
</evidence>
<protein>
    <recommendedName>
        <fullName evidence="5">Transposase</fullName>
    </recommendedName>
</protein>
<dbReference type="GO" id="GO:0004803">
    <property type="term" value="F:transposase activity"/>
    <property type="evidence" value="ECO:0007669"/>
    <property type="project" value="InterPro"/>
</dbReference>